<protein>
    <recommendedName>
        <fullName evidence="1">YhfM-like domain-containing protein</fullName>
    </recommendedName>
</protein>
<dbReference type="Proteomes" id="UP001145072">
    <property type="component" value="Unassembled WGS sequence"/>
</dbReference>
<gene>
    <name evidence="2" type="ORF">NC661_17985</name>
</gene>
<organism evidence="2 3">
    <name type="scientific">Aquibacillus koreensis</name>
    <dbReference type="NCBI Taxonomy" id="279446"/>
    <lineage>
        <taxon>Bacteria</taxon>
        <taxon>Bacillati</taxon>
        <taxon>Bacillota</taxon>
        <taxon>Bacilli</taxon>
        <taxon>Bacillales</taxon>
        <taxon>Bacillaceae</taxon>
        <taxon>Aquibacillus</taxon>
    </lineage>
</organism>
<dbReference type="PROSITE" id="PS51257">
    <property type="entry name" value="PROKAR_LIPOPROTEIN"/>
    <property type="match status" value="1"/>
</dbReference>
<accession>A0A9X4AL96</accession>
<name>A0A9X4AL96_9BACI</name>
<dbReference type="EMBL" id="JAMQJZ010000018">
    <property type="protein sequence ID" value="MDC3422243.1"/>
    <property type="molecule type" value="Genomic_DNA"/>
</dbReference>
<sequence>MRLFRFIATFVIITLFLVACTSPSKITIVEMENFQKTKANTTVEITDEEEIDVILQAVKNATKDPGTVDIAEPEYKFEYGQKSYFLWIQASTGTIMKTSNTNTTYTLDMGDSDQFFEIITRHYGE</sequence>
<dbReference type="Pfam" id="PF26353">
    <property type="entry name" value="YhfM"/>
    <property type="match status" value="1"/>
</dbReference>
<dbReference type="RefSeq" id="WP_259868090.1">
    <property type="nucleotide sequence ID" value="NZ_JAMQJZ010000018.1"/>
</dbReference>
<feature type="domain" description="YhfM-like" evidence="1">
    <location>
        <begin position="35"/>
        <end position="121"/>
    </location>
</feature>
<proteinExistence type="predicted"/>
<comment type="caution">
    <text evidence="2">The sequence shown here is derived from an EMBL/GenBank/DDBJ whole genome shotgun (WGS) entry which is preliminary data.</text>
</comment>
<keyword evidence="3" id="KW-1185">Reference proteome</keyword>
<evidence type="ECO:0000313" key="3">
    <source>
        <dbReference type="Proteomes" id="UP001145072"/>
    </source>
</evidence>
<evidence type="ECO:0000259" key="1">
    <source>
        <dbReference type="Pfam" id="PF26353"/>
    </source>
</evidence>
<reference evidence="2" key="1">
    <citation type="submission" date="2022-06" db="EMBL/GenBank/DDBJ databases">
        <title>Aquibacillus sp. a new bacterium isolated from soil saline samples.</title>
        <authorList>
            <person name="Galisteo C."/>
            <person name="De La Haba R."/>
            <person name="Sanchez-Porro C."/>
            <person name="Ventosa A."/>
        </authorList>
    </citation>
    <scope>NUCLEOTIDE SEQUENCE</scope>
    <source>
        <strain evidence="2">JCM 12387</strain>
    </source>
</reference>
<dbReference type="InterPro" id="IPR058780">
    <property type="entry name" value="YhfM-like_dom"/>
</dbReference>
<dbReference type="AlphaFoldDB" id="A0A9X4AL96"/>
<evidence type="ECO:0000313" key="2">
    <source>
        <dbReference type="EMBL" id="MDC3422243.1"/>
    </source>
</evidence>